<comment type="similarity">
    <text evidence="1">Belongs to the complex I 24 kDa subunit family.</text>
</comment>
<dbReference type="InterPro" id="IPR036249">
    <property type="entry name" value="Thioredoxin-like_sf"/>
</dbReference>
<dbReference type="InterPro" id="IPR041921">
    <property type="entry name" value="NuoE_N"/>
</dbReference>
<keyword evidence="2" id="KW-0001">2Fe-2S</keyword>
<gene>
    <name evidence="7" type="ORF">DYH56_10070</name>
</gene>
<proteinExistence type="inferred from homology"/>
<organism evidence="7 8">
    <name type="scientific">Psychrilyobacter piezotolerans</name>
    <dbReference type="NCBI Taxonomy" id="2293438"/>
    <lineage>
        <taxon>Bacteria</taxon>
        <taxon>Fusobacteriati</taxon>
        <taxon>Fusobacteriota</taxon>
        <taxon>Fusobacteriia</taxon>
        <taxon>Fusobacteriales</taxon>
        <taxon>Fusobacteriaceae</taxon>
        <taxon>Psychrilyobacter</taxon>
    </lineage>
</organism>
<dbReference type="Gene3D" id="3.40.30.10">
    <property type="entry name" value="Glutaredoxin"/>
    <property type="match status" value="1"/>
</dbReference>
<dbReference type="PANTHER" id="PTHR43342">
    <property type="entry name" value="NADH-QUINONE OXIDOREDUCTASE, E SUBUNIT"/>
    <property type="match status" value="1"/>
</dbReference>
<evidence type="ECO:0000313" key="7">
    <source>
        <dbReference type="EMBL" id="REI40642.1"/>
    </source>
</evidence>
<dbReference type="InterPro" id="IPR042128">
    <property type="entry name" value="NuoE_dom"/>
</dbReference>
<name>A0ABX9KFP5_9FUSO</name>
<keyword evidence="4" id="KW-0408">Iron</keyword>
<keyword evidence="8" id="KW-1185">Reference proteome</keyword>
<dbReference type="CDD" id="cd03064">
    <property type="entry name" value="TRX_Fd_NuoE"/>
    <property type="match status" value="1"/>
</dbReference>
<dbReference type="Gene3D" id="1.10.10.1590">
    <property type="entry name" value="NADH-quinone oxidoreductase subunit E"/>
    <property type="match status" value="1"/>
</dbReference>
<evidence type="ECO:0000256" key="4">
    <source>
        <dbReference type="ARBA" id="ARBA00023004"/>
    </source>
</evidence>
<accession>A0ABX9KFP5</accession>
<evidence type="ECO:0000256" key="2">
    <source>
        <dbReference type="ARBA" id="ARBA00022714"/>
    </source>
</evidence>
<keyword evidence="5" id="KW-0411">Iron-sulfur</keyword>
<dbReference type="InterPro" id="IPR002023">
    <property type="entry name" value="NuoE-like"/>
</dbReference>
<comment type="caution">
    <text evidence="7">The sequence shown here is derived from an EMBL/GenBank/DDBJ whole genome shotgun (WGS) entry which is preliminary data.</text>
</comment>
<evidence type="ECO:0000256" key="1">
    <source>
        <dbReference type="ARBA" id="ARBA00010643"/>
    </source>
</evidence>
<evidence type="ECO:0000313" key="8">
    <source>
        <dbReference type="Proteomes" id="UP000263486"/>
    </source>
</evidence>
<dbReference type="InterPro" id="IPR028431">
    <property type="entry name" value="NADP_DH_HndA-like"/>
</dbReference>
<dbReference type="SUPFAM" id="SSF52833">
    <property type="entry name" value="Thioredoxin-like"/>
    <property type="match status" value="1"/>
</dbReference>
<dbReference type="EMBL" id="QUAJ01000017">
    <property type="protein sequence ID" value="REI40642.1"/>
    <property type="molecule type" value="Genomic_DNA"/>
</dbReference>
<evidence type="ECO:0000256" key="3">
    <source>
        <dbReference type="ARBA" id="ARBA00022723"/>
    </source>
</evidence>
<keyword evidence="3" id="KW-0479">Metal-binding</keyword>
<dbReference type="Pfam" id="PF01257">
    <property type="entry name" value="2Fe-2S_thioredx"/>
    <property type="match status" value="1"/>
</dbReference>
<dbReference type="PANTHER" id="PTHR43342:SF2">
    <property type="entry name" value="POTENTIAL NAD-REDUCING HYDROGENASE SUBUNIT"/>
    <property type="match status" value="1"/>
</dbReference>
<dbReference type="PIRSF" id="PIRSF000216">
    <property type="entry name" value="NADH_DH_24kDa"/>
    <property type="match status" value="1"/>
</dbReference>
<comment type="cofactor">
    <cofactor evidence="6">
        <name>[2Fe-2S] cluster</name>
        <dbReference type="ChEBI" id="CHEBI:190135"/>
    </cofactor>
</comment>
<reference evidence="7 8" key="1">
    <citation type="submission" date="2018-08" db="EMBL/GenBank/DDBJ databases">
        <title>Draft genome sequence of Psychrilyobacter sp. strain SD5 isolated from Black Sea water.</title>
        <authorList>
            <person name="Yadav S."/>
            <person name="Villanueva L."/>
            <person name="Damste J.S.S."/>
        </authorList>
    </citation>
    <scope>NUCLEOTIDE SEQUENCE [LARGE SCALE GENOMIC DNA]</scope>
    <source>
        <strain evidence="7 8">SD5</strain>
    </source>
</reference>
<dbReference type="RefSeq" id="WP_114642741.1">
    <property type="nucleotide sequence ID" value="NZ_JAACIO010000017.1"/>
</dbReference>
<evidence type="ECO:0000256" key="5">
    <source>
        <dbReference type="ARBA" id="ARBA00023014"/>
    </source>
</evidence>
<protein>
    <submittedName>
        <fullName evidence="7">NAD(P)H-dependent oxidoreductase subunit E</fullName>
    </submittedName>
</protein>
<evidence type="ECO:0000256" key="6">
    <source>
        <dbReference type="ARBA" id="ARBA00034078"/>
    </source>
</evidence>
<dbReference type="Proteomes" id="UP000263486">
    <property type="component" value="Unassembled WGS sequence"/>
</dbReference>
<sequence length="159" mass="17910">MRCNNRLKDEYFTKLDEFIDSLEDQRGELITVLHRAQDLFGYLPLEVQTHVGEKMNIPLSEIYGVITFYSFFTTTPKGEHPISICMGTACYVNGSENILNEFKRELGLKIGETSNDGKFSIDILRCVGACGMAPIVTVGKKVYGRVKADEVANILKEYN</sequence>